<dbReference type="AlphaFoldDB" id="X1C8V4"/>
<evidence type="ECO:0000313" key="1">
    <source>
        <dbReference type="EMBL" id="GAH03812.1"/>
    </source>
</evidence>
<dbReference type="Gene3D" id="3.40.710.10">
    <property type="entry name" value="DD-peptidase/beta-lactamase superfamily"/>
    <property type="match status" value="1"/>
</dbReference>
<proteinExistence type="predicted"/>
<dbReference type="SUPFAM" id="SSF56601">
    <property type="entry name" value="beta-lactamase/transpeptidase-like"/>
    <property type="match status" value="1"/>
</dbReference>
<gene>
    <name evidence="1" type="ORF">S01H4_44091</name>
</gene>
<reference evidence="1" key="1">
    <citation type="journal article" date="2014" name="Front. Microbiol.">
        <title>High frequency of phylogenetically diverse reductive dehalogenase-homologous genes in deep subseafloor sedimentary metagenomes.</title>
        <authorList>
            <person name="Kawai M."/>
            <person name="Futagami T."/>
            <person name="Toyoda A."/>
            <person name="Takaki Y."/>
            <person name="Nishi S."/>
            <person name="Hori S."/>
            <person name="Arai W."/>
            <person name="Tsubouchi T."/>
            <person name="Morono Y."/>
            <person name="Uchiyama I."/>
            <person name="Ito T."/>
            <person name="Fujiyama A."/>
            <person name="Inagaki F."/>
            <person name="Takami H."/>
        </authorList>
    </citation>
    <scope>NUCLEOTIDE SEQUENCE</scope>
    <source>
        <strain evidence="1">Expedition CK06-06</strain>
    </source>
</reference>
<evidence type="ECO:0008006" key="2">
    <source>
        <dbReference type="Google" id="ProtNLM"/>
    </source>
</evidence>
<accession>X1C8V4</accession>
<dbReference type="EMBL" id="BART01024402">
    <property type="protein sequence ID" value="GAH03812.1"/>
    <property type="molecule type" value="Genomic_DNA"/>
</dbReference>
<name>X1C8V4_9ZZZZ</name>
<comment type="caution">
    <text evidence="1">The sequence shown here is derived from an EMBL/GenBank/DDBJ whole genome shotgun (WGS) entry which is preliminary data.</text>
</comment>
<dbReference type="InterPro" id="IPR012338">
    <property type="entry name" value="Beta-lactam/transpept-like"/>
</dbReference>
<sequence length="49" mass="5554">IWHNGGTEGYRAFTAFIKSQKVGVIVLSNFRDTNQNAIGWQVLALIQKY</sequence>
<feature type="non-terminal residue" evidence="1">
    <location>
        <position position="1"/>
    </location>
</feature>
<organism evidence="1">
    <name type="scientific">marine sediment metagenome</name>
    <dbReference type="NCBI Taxonomy" id="412755"/>
    <lineage>
        <taxon>unclassified sequences</taxon>
        <taxon>metagenomes</taxon>
        <taxon>ecological metagenomes</taxon>
    </lineage>
</organism>
<protein>
    <recommendedName>
        <fullName evidence="2">Beta-lactamase-related domain-containing protein</fullName>
    </recommendedName>
</protein>